<name>G7WMH8_METH6</name>
<dbReference type="Pfam" id="PF13649">
    <property type="entry name" value="Methyltransf_25"/>
    <property type="match status" value="1"/>
</dbReference>
<dbReference type="AlphaFoldDB" id="G7WMH8"/>
<protein>
    <recommendedName>
        <fullName evidence="1">Methyltransferase domain-containing protein</fullName>
    </recommendedName>
</protein>
<sequence length="468" mass="53995">MAKGLIILSYPEIKNEDIDVAELMHKIRDRVRKRRGIDSSAVGIAQINSSSSEAQSLEDEIRSDLDYINSNQNIHNENYIISSHRRIIGKFLVEGRRLVNGEVHRYVDSVISKQIELNSSSARILNRLVARIDKNTLSNIEIKNNLSRIREDIGQDISRQQHEIRAELDGQLGQVRSEFRDEISRQQHEIRAELDGQLGQVRFEFRDEISRQQHEIRAELDGQLGQVRSEFRDEISRQQQEIRAELDGQLGQVRSEFREELNRILNMLDSKDSSLSAWSKFYNNEITEDLLTLNIDYHERFISLIKEIAQKAANGMVPKLLEVGVGTATMSIYFSRYSFEVVGLDNDPNVVRNAIKVNKDLGGYAKFILMDAFDLNMFKGDYFDVAFSQGTMEHFNDAEIIEMISKQLEAAKFVIFSVPSIYYPHKEFGNERKMSKEDWEMILKKGDFNIIGLDYYKDSQHIVCVIGS</sequence>
<evidence type="ECO:0000313" key="2">
    <source>
        <dbReference type="EMBL" id="AET64473.1"/>
    </source>
</evidence>
<dbReference type="PATRIC" id="fig|1110509.7.peg.1228"/>
<gene>
    <name evidence="2" type="ordered locus">Mhar_1105</name>
</gene>
<feature type="domain" description="Methyltransferase" evidence="1">
    <location>
        <begin position="321"/>
        <end position="406"/>
    </location>
</feature>
<dbReference type="InterPro" id="IPR041698">
    <property type="entry name" value="Methyltransf_25"/>
</dbReference>
<reference evidence="2 3" key="1">
    <citation type="journal article" date="2012" name="PLoS ONE">
        <title>The genome characteristics and predicted function of methyl-group oxidation pathway in the obligate aceticlastic methanogens, Methanosaeta spp.</title>
        <authorList>
            <person name="Zhu J."/>
            <person name="Zheng H."/>
            <person name="Ai G."/>
            <person name="Zhang G."/>
            <person name="Liu D."/>
            <person name="Liu X."/>
            <person name="Dong X."/>
        </authorList>
    </citation>
    <scope>NUCLEOTIDE SEQUENCE [LARGE SCALE GENOMIC DNA]</scope>
    <source>
        <strain evidence="2 3">6Ac</strain>
    </source>
</reference>
<dbReference type="InterPro" id="IPR029063">
    <property type="entry name" value="SAM-dependent_MTases_sf"/>
</dbReference>
<dbReference type="Gene3D" id="3.40.50.150">
    <property type="entry name" value="Vaccinia Virus protein VP39"/>
    <property type="match status" value="1"/>
</dbReference>
<evidence type="ECO:0000259" key="1">
    <source>
        <dbReference type="Pfam" id="PF13649"/>
    </source>
</evidence>
<dbReference type="CDD" id="cd02440">
    <property type="entry name" value="AdoMet_MTases"/>
    <property type="match status" value="1"/>
</dbReference>
<dbReference type="EMBL" id="CP003117">
    <property type="protein sequence ID" value="AET64473.1"/>
    <property type="molecule type" value="Genomic_DNA"/>
</dbReference>
<proteinExistence type="predicted"/>
<dbReference type="KEGG" id="mhi:Mhar_1105"/>
<dbReference type="OrthoDB" id="142890at2157"/>
<dbReference type="Gene3D" id="1.20.120.20">
    <property type="entry name" value="Apolipoprotein"/>
    <property type="match status" value="1"/>
</dbReference>
<dbReference type="GeneID" id="12510274"/>
<dbReference type="SUPFAM" id="SSF58113">
    <property type="entry name" value="Apolipoprotein A-I"/>
    <property type="match status" value="1"/>
</dbReference>
<dbReference type="STRING" id="1110509.Mhar_1105"/>
<dbReference type="HOGENOM" id="CLU_583449_0_0_2"/>
<evidence type="ECO:0000313" key="3">
    <source>
        <dbReference type="Proteomes" id="UP000005877"/>
    </source>
</evidence>
<dbReference type="Proteomes" id="UP000005877">
    <property type="component" value="Chromosome"/>
</dbReference>
<keyword evidence="3" id="KW-1185">Reference proteome</keyword>
<dbReference type="SUPFAM" id="SSF53335">
    <property type="entry name" value="S-adenosyl-L-methionine-dependent methyltransferases"/>
    <property type="match status" value="1"/>
</dbReference>
<accession>G7WMH8</accession>
<dbReference type="RefSeq" id="WP_014586658.1">
    <property type="nucleotide sequence ID" value="NC_017527.1"/>
</dbReference>
<organism evidence="2 3">
    <name type="scientific">Methanothrix harundinacea (strain 6Ac)</name>
    <name type="common">Methanosaeta harundinacea</name>
    <dbReference type="NCBI Taxonomy" id="1110509"/>
    <lineage>
        <taxon>Archaea</taxon>
        <taxon>Methanobacteriati</taxon>
        <taxon>Methanobacteriota</taxon>
        <taxon>Stenosarchaea group</taxon>
        <taxon>Methanomicrobia</taxon>
        <taxon>Methanotrichales</taxon>
        <taxon>Methanotrichaceae</taxon>
        <taxon>Methanothrix</taxon>
    </lineage>
</organism>